<organism evidence="3 4">
    <name type="scientific">Luteolibacter luteus</name>
    <dbReference type="NCBI Taxonomy" id="2728835"/>
    <lineage>
        <taxon>Bacteria</taxon>
        <taxon>Pseudomonadati</taxon>
        <taxon>Verrucomicrobiota</taxon>
        <taxon>Verrucomicrobiia</taxon>
        <taxon>Verrucomicrobiales</taxon>
        <taxon>Verrucomicrobiaceae</taxon>
        <taxon>Luteolibacter</taxon>
    </lineage>
</organism>
<sequence>MKYNSRLPMSCAASIVALASLSSIALAGKTPEPEPPDLQSPLLVASATGNVALSTARITTRDVGDRLFRMRAALRPVEQVVEEVAPAAGSKGGITTTRTISSLNCWEVYGSLYYYTEEQDSQVGFLPGIVGGPAGSLVLIHPDTDLDIFGGNVGIERHFNENWSAGLALGGSTTDVDMTFAGSSDVDTFSVTPYISYYRADAFGSVDFWADVMYSHGFHEFDIQRFNGGTLAVGSPDADTDQVEFNTGLNFQSGNVTHGPYAGLRWIDGTVDSYNEIGPGGLSFPEQDVESLASTLGYQLSFPIKTSAGILVPQIRGAWEHEFEDDGNEILGISLGERDEDLAVFGAGIGYYFNSGWNTVLDYEGRIGSEVEGHYVSLKVGKEF</sequence>
<dbReference type="AlphaFoldDB" id="A0A858RFH3"/>
<feature type="domain" description="Autotransporter" evidence="2">
    <location>
        <begin position="122"/>
        <end position="384"/>
    </location>
</feature>
<name>A0A858RFH3_9BACT</name>
<protein>
    <submittedName>
        <fullName evidence="3">Autotransporter outer membrane beta-barrel domain-containing protein</fullName>
    </submittedName>
</protein>
<evidence type="ECO:0000259" key="2">
    <source>
        <dbReference type="PROSITE" id="PS51208"/>
    </source>
</evidence>
<gene>
    <name evidence="3" type="ORF">HHL09_08625</name>
</gene>
<dbReference type="InterPro" id="IPR005546">
    <property type="entry name" value="Autotransporte_beta"/>
</dbReference>
<dbReference type="SUPFAM" id="SSF103515">
    <property type="entry name" value="Autotransporter"/>
    <property type="match status" value="1"/>
</dbReference>
<dbReference type="EMBL" id="CP051774">
    <property type="protein sequence ID" value="QJE95846.1"/>
    <property type="molecule type" value="Genomic_DNA"/>
</dbReference>
<keyword evidence="1" id="KW-0732">Signal</keyword>
<feature type="signal peptide" evidence="1">
    <location>
        <begin position="1"/>
        <end position="27"/>
    </location>
</feature>
<dbReference type="Pfam" id="PF03797">
    <property type="entry name" value="Autotransporter"/>
    <property type="match status" value="1"/>
</dbReference>
<dbReference type="Proteomes" id="UP000501812">
    <property type="component" value="Chromosome"/>
</dbReference>
<dbReference type="InterPro" id="IPR036709">
    <property type="entry name" value="Autotransporte_beta_dom_sf"/>
</dbReference>
<evidence type="ECO:0000256" key="1">
    <source>
        <dbReference type="SAM" id="SignalP"/>
    </source>
</evidence>
<evidence type="ECO:0000313" key="3">
    <source>
        <dbReference type="EMBL" id="QJE95846.1"/>
    </source>
</evidence>
<proteinExistence type="predicted"/>
<dbReference type="SMART" id="SM00869">
    <property type="entry name" value="Autotransporter"/>
    <property type="match status" value="1"/>
</dbReference>
<dbReference type="KEGG" id="luo:HHL09_08625"/>
<dbReference type="PROSITE" id="PS51208">
    <property type="entry name" value="AUTOTRANSPORTER"/>
    <property type="match status" value="1"/>
</dbReference>
<keyword evidence="4" id="KW-1185">Reference proteome</keyword>
<accession>A0A858RFH3</accession>
<evidence type="ECO:0000313" key="4">
    <source>
        <dbReference type="Proteomes" id="UP000501812"/>
    </source>
</evidence>
<feature type="chain" id="PRO_5032563521" evidence="1">
    <location>
        <begin position="28"/>
        <end position="384"/>
    </location>
</feature>
<dbReference type="Gene3D" id="2.40.128.130">
    <property type="entry name" value="Autotransporter beta-domain"/>
    <property type="match status" value="1"/>
</dbReference>
<reference evidence="3 4" key="1">
    <citation type="submission" date="2020-04" db="EMBL/GenBank/DDBJ databases">
        <title>Luteolibacter sp. G-1-1-1 isolated from soil.</title>
        <authorList>
            <person name="Dahal R.H."/>
        </authorList>
    </citation>
    <scope>NUCLEOTIDE SEQUENCE [LARGE SCALE GENOMIC DNA]</scope>
    <source>
        <strain evidence="3 4">G-1-1-1</strain>
    </source>
</reference>
<dbReference type="RefSeq" id="WP_169454159.1">
    <property type="nucleotide sequence ID" value="NZ_CP051774.1"/>
</dbReference>